<keyword evidence="1" id="KW-1133">Transmembrane helix</keyword>
<dbReference type="SUPFAM" id="SSF69304">
    <property type="entry name" value="Tricorn protease N-terminal domain"/>
    <property type="match status" value="1"/>
</dbReference>
<dbReference type="Proteomes" id="UP001597351">
    <property type="component" value="Unassembled WGS sequence"/>
</dbReference>
<sequence>MVNDLRELLRDSVSDAPHDDLDTTQLLAAGRSRVRRRRAVQLAAATAAVGLVAAGASLVGPGLLGNRAAPIDRPDLVGPVLHLEDAVEAGRGDVEVVARHTEENLNRANGSHYYGVTDDGLVLVGDGPHGIRNELDLWFLDPETGEEQPLPSPPDSDWGQVLELSEDRIVVYSYGMVTADTTGAYVLDRETLEWSEVRWSGLPERDQRGVAIGPDGRVYLGVAMSPDEQREADLQAARDAAGGREVDDSGVTGERYALWSASLTDATDVRDEDLAVGSFAFDEDTMAWSARTNGTNDRVFVKDLDTGEVTDFDPMSGRRCNLLDFGLAGEQVVLSQYCGDLPEKQRDDRVQVVTTDGEPVVTVQSTSIDGAAVDDRWVEVQAQTLGQDSTDGTYLYDLETDRLLRVSDALSNFAIGGGPMPPGYVMWNQPVNDRRGQEEVIARLP</sequence>
<accession>A0ABW4TSH4</accession>
<organism evidence="2 3">
    <name type="scientific">Nocardioides aestuarii</name>
    <dbReference type="NCBI Taxonomy" id="252231"/>
    <lineage>
        <taxon>Bacteria</taxon>
        <taxon>Bacillati</taxon>
        <taxon>Actinomycetota</taxon>
        <taxon>Actinomycetes</taxon>
        <taxon>Propionibacteriales</taxon>
        <taxon>Nocardioidaceae</taxon>
        <taxon>Nocardioides</taxon>
    </lineage>
</organism>
<proteinExistence type="predicted"/>
<dbReference type="RefSeq" id="WP_343919588.1">
    <property type="nucleotide sequence ID" value="NZ_BAAAJT010000002.1"/>
</dbReference>
<feature type="transmembrane region" description="Helical" evidence="1">
    <location>
        <begin position="42"/>
        <end position="64"/>
    </location>
</feature>
<keyword evidence="1" id="KW-0812">Transmembrane</keyword>
<gene>
    <name evidence="2" type="ORF">ACFSDE_14370</name>
</gene>
<protein>
    <recommendedName>
        <fullName evidence="4">WD40 repeat domain-containing protein</fullName>
    </recommendedName>
</protein>
<keyword evidence="3" id="KW-1185">Reference proteome</keyword>
<comment type="caution">
    <text evidence="2">The sequence shown here is derived from an EMBL/GenBank/DDBJ whole genome shotgun (WGS) entry which is preliminary data.</text>
</comment>
<evidence type="ECO:0000313" key="2">
    <source>
        <dbReference type="EMBL" id="MFD1947981.1"/>
    </source>
</evidence>
<dbReference type="InterPro" id="IPR015915">
    <property type="entry name" value="Kelch-typ_b-propeller"/>
</dbReference>
<keyword evidence="1" id="KW-0472">Membrane</keyword>
<dbReference type="EMBL" id="JBHUGD010000003">
    <property type="protein sequence ID" value="MFD1947981.1"/>
    <property type="molecule type" value="Genomic_DNA"/>
</dbReference>
<evidence type="ECO:0000256" key="1">
    <source>
        <dbReference type="SAM" id="Phobius"/>
    </source>
</evidence>
<dbReference type="Gene3D" id="2.120.10.80">
    <property type="entry name" value="Kelch-type beta propeller"/>
    <property type="match status" value="1"/>
</dbReference>
<evidence type="ECO:0000313" key="3">
    <source>
        <dbReference type="Proteomes" id="UP001597351"/>
    </source>
</evidence>
<evidence type="ECO:0008006" key="4">
    <source>
        <dbReference type="Google" id="ProtNLM"/>
    </source>
</evidence>
<name>A0ABW4TSH4_9ACTN</name>
<reference evidence="3" key="1">
    <citation type="journal article" date="2019" name="Int. J. Syst. Evol. Microbiol.">
        <title>The Global Catalogue of Microorganisms (GCM) 10K type strain sequencing project: providing services to taxonomists for standard genome sequencing and annotation.</title>
        <authorList>
            <consortium name="The Broad Institute Genomics Platform"/>
            <consortium name="The Broad Institute Genome Sequencing Center for Infectious Disease"/>
            <person name="Wu L."/>
            <person name="Ma J."/>
        </authorList>
    </citation>
    <scope>NUCLEOTIDE SEQUENCE [LARGE SCALE GENOMIC DNA]</scope>
    <source>
        <strain evidence="3">CGMCC 1.12477</strain>
    </source>
</reference>